<proteinExistence type="predicted"/>
<gene>
    <name evidence="3" type="ORF">AFUS01_LOCUS26234</name>
</gene>
<keyword evidence="4" id="KW-1185">Reference proteome</keyword>
<sequence length="69" mass="7312">MCDSATDDSSDAAPAFMGKSTSNKFSSEDWISDSGATNHFCGDQAWYSELDHSKGDSVINADNGSSQPE</sequence>
<feature type="domain" description="Retrovirus-related Pol polyprotein from transposon TNT 1-94-like beta-barrel" evidence="2">
    <location>
        <begin position="30"/>
        <end position="65"/>
    </location>
</feature>
<dbReference type="OrthoDB" id="1739705at2759"/>
<reference evidence="3" key="1">
    <citation type="submission" date="2021-06" db="EMBL/GenBank/DDBJ databases">
        <authorList>
            <person name="Hodson N. C."/>
            <person name="Mongue J. A."/>
            <person name="Jaron S. K."/>
        </authorList>
    </citation>
    <scope>NUCLEOTIDE SEQUENCE</scope>
</reference>
<name>A0A8J2PIW5_9HEXA</name>
<evidence type="ECO:0000259" key="2">
    <source>
        <dbReference type="Pfam" id="PF22936"/>
    </source>
</evidence>
<accession>A0A8J2PIW5</accession>
<dbReference type="EMBL" id="CAJVCH010346953">
    <property type="protein sequence ID" value="CAG7815564.1"/>
    <property type="molecule type" value="Genomic_DNA"/>
</dbReference>
<evidence type="ECO:0000313" key="3">
    <source>
        <dbReference type="EMBL" id="CAG7815564.1"/>
    </source>
</evidence>
<feature type="region of interest" description="Disordered" evidence="1">
    <location>
        <begin position="1"/>
        <end position="25"/>
    </location>
</feature>
<dbReference type="Proteomes" id="UP000708208">
    <property type="component" value="Unassembled WGS sequence"/>
</dbReference>
<dbReference type="AlphaFoldDB" id="A0A8J2PIW5"/>
<organism evidence="3 4">
    <name type="scientific">Allacma fusca</name>
    <dbReference type="NCBI Taxonomy" id="39272"/>
    <lineage>
        <taxon>Eukaryota</taxon>
        <taxon>Metazoa</taxon>
        <taxon>Ecdysozoa</taxon>
        <taxon>Arthropoda</taxon>
        <taxon>Hexapoda</taxon>
        <taxon>Collembola</taxon>
        <taxon>Symphypleona</taxon>
        <taxon>Sminthuridae</taxon>
        <taxon>Allacma</taxon>
    </lineage>
</organism>
<protein>
    <recommendedName>
        <fullName evidence="2">Retrovirus-related Pol polyprotein from transposon TNT 1-94-like beta-barrel domain-containing protein</fullName>
    </recommendedName>
</protein>
<dbReference type="InterPro" id="IPR054722">
    <property type="entry name" value="PolX-like_BBD"/>
</dbReference>
<dbReference type="Pfam" id="PF22936">
    <property type="entry name" value="Pol_BBD"/>
    <property type="match status" value="1"/>
</dbReference>
<evidence type="ECO:0000256" key="1">
    <source>
        <dbReference type="SAM" id="MobiDB-lite"/>
    </source>
</evidence>
<comment type="caution">
    <text evidence="3">The sequence shown here is derived from an EMBL/GenBank/DDBJ whole genome shotgun (WGS) entry which is preliminary data.</text>
</comment>
<evidence type="ECO:0000313" key="4">
    <source>
        <dbReference type="Proteomes" id="UP000708208"/>
    </source>
</evidence>
<feature type="compositionally biased region" description="Acidic residues" evidence="1">
    <location>
        <begin position="1"/>
        <end position="10"/>
    </location>
</feature>